<dbReference type="AlphaFoldDB" id="A0A3N2DDK2"/>
<evidence type="ECO:0000313" key="2">
    <source>
        <dbReference type="Proteomes" id="UP000275394"/>
    </source>
</evidence>
<sequence>MKIPNETTSFHDFVEYGDLEIAIQESDSFTEVEVERPYANVGLEEKWFINSLNGEVSITKTPTVILSHIFNSDAFRGNEGRCLDKL</sequence>
<dbReference type="RefSeq" id="WP_123713873.1">
    <property type="nucleotide sequence ID" value="NZ_RKHR01000008.1"/>
</dbReference>
<organism evidence="1 2">
    <name type="scientific">Sinobacterium caligoides</name>
    <dbReference type="NCBI Taxonomy" id="933926"/>
    <lineage>
        <taxon>Bacteria</taxon>
        <taxon>Pseudomonadati</taxon>
        <taxon>Pseudomonadota</taxon>
        <taxon>Gammaproteobacteria</taxon>
        <taxon>Cellvibrionales</taxon>
        <taxon>Spongiibacteraceae</taxon>
        <taxon>Sinobacterium</taxon>
    </lineage>
</organism>
<comment type="caution">
    <text evidence="1">The sequence shown here is derived from an EMBL/GenBank/DDBJ whole genome shotgun (WGS) entry which is preliminary data.</text>
</comment>
<evidence type="ECO:0000313" key="1">
    <source>
        <dbReference type="EMBL" id="ROR97875.1"/>
    </source>
</evidence>
<dbReference type="EMBL" id="RKHR01000008">
    <property type="protein sequence ID" value="ROR97875.1"/>
    <property type="molecule type" value="Genomic_DNA"/>
</dbReference>
<gene>
    <name evidence="1" type="ORF">EDC56_3542</name>
</gene>
<accession>A0A3N2DDK2</accession>
<reference evidence="1 2" key="1">
    <citation type="submission" date="2018-11" db="EMBL/GenBank/DDBJ databases">
        <title>Genomic Encyclopedia of Type Strains, Phase IV (KMG-IV): sequencing the most valuable type-strain genomes for metagenomic binning, comparative biology and taxonomic classification.</title>
        <authorList>
            <person name="Goeker M."/>
        </authorList>
    </citation>
    <scope>NUCLEOTIDE SEQUENCE [LARGE SCALE GENOMIC DNA]</scope>
    <source>
        <strain evidence="1 2">DSM 100316</strain>
    </source>
</reference>
<keyword evidence="2" id="KW-1185">Reference proteome</keyword>
<protein>
    <submittedName>
        <fullName evidence="1">Uncharacterized protein</fullName>
    </submittedName>
</protein>
<dbReference type="Proteomes" id="UP000275394">
    <property type="component" value="Unassembled WGS sequence"/>
</dbReference>
<name>A0A3N2DDK2_9GAMM</name>
<proteinExistence type="predicted"/>